<evidence type="ECO:0008006" key="12">
    <source>
        <dbReference type="Google" id="ProtNLM"/>
    </source>
</evidence>
<dbReference type="GO" id="GO:0020037">
    <property type="term" value="F:heme binding"/>
    <property type="evidence" value="ECO:0007669"/>
    <property type="project" value="InterPro"/>
</dbReference>
<dbReference type="EMBL" id="KB445797">
    <property type="protein sequence ID" value="EMD37101.1"/>
    <property type="molecule type" value="Genomic_DNA"/>
</dbReference>
<dbReference type="InterPro" id="IPR036396">
    <property type="entry name" value="Cyt_P450_sf"/>
</dbReference>
<keyword evidence="7 9" id="KW-0408">Iron</keyword>
<dbReference type="AlphaFoldDB" id="M2RE52"/>
<dbReference type="GO" id="GO:0016705">
    <property type="term" value="F:oxidoreductase activity, acting on paired donors, with incorporation or reduction of molecular oxygen"/>
    <property type="evidence" value="ECO:0007669"/>
    <property type="project" value="InterPro"/>
</dbReference>
<dbReference type="HOGENOM" id="CLU_001570_5_11_1"/>
<evidence type="ECO:0000256" key="6">
    <source>
        <dbReference type="ARBA" id="ARBA00023002"/>
    </source>
</evidence>
<dbReference type="InterPro" id="IPR002401">
    <property type="entry name" value="Cyt_P450_E_grp-I"/>
</dbReference>
<evidence type="ECO:0000256" key="5">
    <source>
        <dbReference type="ARBA" id="ARBA00022723"/>
    </source>
</evidence>
<dbReference type="PANTHER" id="PTHR24305">
    <property type="entry name" value="CYTOCHROME P450"/>
    <property type="match status" value="1"/>
</dbReference>
<dbReference type="GO" id="GO:0004497">
    <property type="term" value="F:monooxygenase activity"/>
    <property type="evidence" value="ECO:0007669"/>
    <property type="project" value="UniProtKB-KW"/>
</dbReference>
<comment type="pathway">
    <text evidence="2">Secondary metabolite biosynthesis.</text>
</comment>
<proteinExistence type="inferred from homology"/>
<evidence type="ECO:0000256" key="9">
    <source>
        <dbReference type="PIRSR" id="PIRSR602401-1"/>
    </source>
</evidence>
<keyword evidence="8" id="KW-0503">Monooxygenase</keyword>
<dbReference type="InterPro" id="IPR050121">
    <property type="entry name" value="Cytochrome_P450_monoxygenase"/>
</dbReference>
<reference evidence="10 11" key="1">
    <citation type="journal article" date="2012" name="Proc. Natl. Acad. Sci. U.S.A.">
        <title>Comparative genomics of Ceriporiopsis subvermispora and Phanerochaete chrysosporium provide insight into selective ligninolysis.</title>
        <authorList>
            <person name="Fernandez-Fueyo E."/>
            <person name="Ruiz-Duenas F.J."/>
            <person name="Ferreira P."/>
            <person name="Floudas D."/>
            <person name="Hibbett D.S."/>
            <person name="Canessa P."/>
            <person name="Larrondo L.F."/>
            <person name="James T.Y."/>
            <person name="Seelenfreund D."/>
            <person name="Lobos S."/>
            <person name="Polanco R."/>
            <person name="Tello M."/>
            <person name="Honda Y."/>
            <person name="Watanabe T."/>
            <person name="Watanabe T."/>
            <person name="Ryu J.S."/>
            <person name="Kubicek C.P."/>
            <person name="Schmoll M."/>
            <person name="Gaskell J."/>
            <person name="Hammel K.E."/>
            <person name="St John F.J."/>
            <person name="Vanden Wymelenberg A."/>
            <person name="Sabat G."/>
            <person name="Splinter BonDurant S."/>
            <person name="Syed K."/>
            <person name="Yadav J.S."/>
            <person name="Doddapaneni H."/>
            <person name="Subramanian V."/>
            <person name="Lavin J.L."/>
            <person name="Oguiza J.A."/>
            <person name="Perez G."/>
            <person name="Pisabarro A.G."/>
            <person name="Ramirez L."/>
            <person name="Santoyo F."/>
            <person name="Master E."/>
            <person name="Coutinho P.M."/>
            <person name="Henrissat B."/>
            <person name="Lombard V."/>
            <person name="Magnuson J.K."/>
            <person name="Kuees U."/>
            <person name="Hori C."/>
            <person name="Igarashi K."/>
            <person name="Samejima M."/>
            <person name="Held B.W."/>
            <person name="Barry K.W."/>
            <person name="LaButti K.M."/>
            <person name="Lapidus A."/>
            <person name="Lindquist E.A."/>
            <person name="Lucas S.M."/>
            <person name="Riley R."/>
            <person name="Salamov A.A."/>
            <person name="Hoffmeister D."/>
            <person name="Schwenk D."/>
            <person name="Hadar Y."/>
            <person name="Yarden O."/>
            <person name="de Vries R.P."/>
            <person name="Wiebenga A."/>
            <person name="Stenlid J."/>
            <person name="Eastwood D."/>
            <person name="Grigoriev I.V."/>
            <person name="Berka R.M."/>
            <person name="Blanchette R.A."/>
            <person name="Kersten P."/>
            <person name="Martinez A.T."/>
            <person name="Vicuna R."/>
            <person name="Cullen D."/>
        </authorList>
    </citation>
    <scope>NUCLEOTIDE SEQUENCE [LARGE SCALE GENOMIC DNA]</scope>
    <source>
        <strain evidence="10 11">B</strain>
    </source>
</reference>
<dbReference type="PANTHER" id="PTHR24305:SF166">
    <property type="entry name" value="CYTOCHROME P450 12A4, MITOCHONDRIAL-RELATED"/>
    <property type="match status" value="1"/>
</dbReference>
<dbReference type="GO" id="GO:0005506">
    <property type="term" value="F:iron ion binding"/>
    <property type="evidence" value="ECO:0007669"/>
    <property type="project" value="InterPro"/>
</dbReference>
<evidence type="ECO:0000313" key="11">
    <source>
        <dbReference type="Proteomes" id="UP000016930"/>
    </source>
</evidence>
<name>M2RE52_CERS8</name>
<dbReference type="PRINTS" id="PR00385">
    <property type="entry name" value="P450"/>
</dbReference>
<dbReference type="STRING" id="914234.M2RE52"/>
<keyword evidence="4 9" id="KW-0349">Heme</keyword>
<feature type="binding site" description="axial binding residue" evidence="9">
    <location>
        <position position="480"/>
    </location>
    <ligand>
        <name>heme</name>
        <dbReference type="ChEBI" id="CHEBI:30413"/>
    </ligand>
    <ligandPart>
        <name>Fe</name>
        <dbReference type="ChEBI" id="CHEBI:18248"/>
    </ligandPart>
</feature>
<gene>
    <name evidence="10" type="ORF">CERSUDRAFT_115012</name>
</gene>
<evidence type="ECO:0000256" key="4">
    <source>
        <dbReference type="ARBA" id="ARBA00022617"/>
    </source>
</evidence>
<dbReference type="OrthoDB" id="2788300at2759"/>
<evidence type="ECO:0000313" key="10">
    <source>
        <dbReference type="EMBL" id="EMD37101.1"/>
    </source>
</evidence>
<accession>M2RE52</accession>
<evidence type="ECO:0000256" key="7">
    <source>
        <dbReference type="ARBA" id="ARBA00023004"/>
    </source>
</evidence>
<dbReference type="Proteomes" id="UP000016930">
    <property type="component" value="Unassembled WGS sequence"/>
</dbReference>
<dbReference type="Gene3D" id="1.10.630.10">
    <property type="entry name" value="Cytochrome P450"/>
    <property type="match status" value="1"/>
</dbReference>
<comment type="similarity">
    <text evidence="3">Belongs to the cytochrome P450 family.</text>
</comment>
<keyword evidence="11" id="KW-1185">Reference proteome</keyword>
<evidence type="ECO:0000256" key="3">
    <source>
        <dbReference type="ARBA" id="ARBA00010617"/>
    </source>
</evidence>
<dbReference type="PRINTS" id="PR00463">
    <property type="entry name" value="EP450I"/>
</dbReference>
<dbReference type="SUPFAM" id="SSF48264">
    <property type="entry name" value="Cytochrome P450"/>
    <property type="match status" value="1"/>
</dbReference>
<keyword evidence="5 9" id="KW-0479">Metal-binding</keyword>
<keyword evidence="6" id="KW-0560">Oxidoreductase</keyword>
<comment type="cofactor">
    <cofactor evidence="1 9">
        <name>heme</name>
        <dbReference type="ChEBI" id="CHEBI:30413"/>
    </cofactor>
</comment>
<evidence type="ECO:0000256" key="2">
    <source>
        <dbReference type="ARBA" id="ARBA00005179"/>
    </source>
</evidence>
<evidence type="ECO:0000256" key="1">
    <source>
        <dbReference type="ARBA" id="ARBA00001971"/>
    </source>
</evidence>
<evidence type="ECO:0000256" key="8">
    <source>
        <dbReference type="ARBA" id="ARBA00023033"/>
    </source>
</evidence>
<dbReference type="Pfam" id="PF00067">
    <property type="entry name" value="p450"/>
    <property type="match status" value="1"/>
</dbReference>
<protein>
    <recommendedName>
        <fullName evidence="12">Cytochrome P450</fullName>
    </recommendedName>
</protein>
<organism evidence="10 11">
    <name type="scientific">Ceriporiopsis subvermispora (strain B)</name>
    <name type="common">White-rot fungus</name>
    <name type="synonym">Gelatoporia subvermispora</name>
    <dbReference type="NCBI Taxonomy" id="914234"/>
    <lineage>
        <taxon>Eukaryota</taxon>
        <taxon>Fungi</taxon>
        <taxon>Dikarya</taxon>
        <taxon>Basidiomycota</taxon>
        <taxon>Agaricomycotina</taxon>
        <taxon>Agaricomycetes</taxon>
        <taxon>Polyporales</taxon>
        <taxon>Gelatoporiaceae</taxon>
        <taxon>Gelatoporia</taxon>
    </lineage>
</organism>
<sequence>MLSILIVTVISVLFYRTLAQRRRISQFVAHIPGPPSPSFVLGHFSKYYIGEVGEHEFAWQERYGPVYRIKALFGEDRLVIADPKALQYCLQNADSNWPKPVIRRELGRFFLGRGIAWAQGDDHKRHRKVMTPAFGNIETRGMMPVFRKIADRMCRHWRDIIDQGIDSKSARIEVADWLSRATLDAVGEAAFQYEFGSLENRDNELARSYNSLLVDAFSAPSKGKIFAQQILGYAPIGFFRFIEKLPSSSLKRLRETAQEGDKVARQLVDEKLRSLRVGLPQSRRDVMDILVQANLSEKSSTRLSDEELYAQLRTVIAAGHETTGNQISFTLYELARHPNVQDKLRKEIHAMLRSVNARGNTEYEMSDLDGMQYTLAVLKEVLRLHPVVYGPFVYAEKDDILPLQTPIKTKDGRLISEIPVAAGQYVHMSFAGYNRLRSVWGLDAHEFRPERWLDESSTRQESHFGVYSNLGNFASGNVSCLGWRFAVIEIQTFMVEIFSQFQASYPEDGKKVLRATSGVMAPVLEGEPGRKQLPLDIVLVN</sequence>
<dbReference type="InterPro" id="IPR001128">
    <property type="entry name" value="Cyt_P450"/>
</dbReference>
<dbReference type="CDD" id="cd11069">
    <property type="entry name" value="CYP_FUM15-like"/>
    <property type="match status" value="1"/>
</dbReference>